<dbReference type="OrthoDB" id="1933717at2759"/>
<dbReference type="Gene3D" id="3.40.50.720">
    <property type="entry name" value="NAD(P)-binding Rossmann-like Domain"/>
    <property type="match status" value="1"/>
</dbReference>
<dbReference type="PANTHER" id="PTHR42760:SF37">
    <property type="entry name" value="CLAVALDEHYDE DEHYDROGENASE"/>
    <property type="match status" value="1"/>
</dbReference>
<dbReference type="InterPro" id="IPR036291">
    <property type="entry name" value="NAD(P)-bd_dom_sf"/>
</dbReference>
<dbReference type="AlphaFoldDB" id="G9MVA8"/>
<dbReference type="RefSeq" id="XP_013955818.1">
    <property type="nucleotide sequence ID" value="XM_014100343.1"/>
</dbReference>
<dbReference type="OMA" id="AGCLEEW"/>
<dbReference type="SUPFAM" id="SSF51735">
    <property type="entry name" value="NAD(P)-binding Rossmann-fold domains"/>
    <property type="match status" value="1"/>
</dbReference>
<comment type="caution">
    <text evidence="4">The sequence shown here is derived from an EMBL/GenBank/DDBJ whole genome shotgun (WGS) entry which is preliminary data.</text>
</comment>
<dbReference type="Proteomes" id="UP000007115">
    <property type="component" value="Unassembled WGS sequence"/>
</dbReference>
<dbReference type="GO" id="GO:0016616">
    <property type="term" value="F:oxidoreductase activity, acting on the CH-OH group of donors, NAD or NADP as acceptor"/>
    <property type="evidence" value="ECO:0007669"/>
    <property type="project" value="TreeGrafter"/>
</dbReference>
<accession>G9MVA8</accession>
<dbReference type="InterPro" id="IPR002347">
    <property type="entry name" value="SDR_fam"/>
</dbReference>
<comment type="similarity">
    <text evidence="1">Belongs to the short-chain dehydrogenases/reductases (SDR) family.</text>
</comment>
<keyword evidence="2" id="KW-0560">Oxidoreductase</keyword>
<dbReference type="HOGENOM" id="CLU_010194_8_0_1"/>
<dbReference type="EMBL" id="ABDF02000068">
    <property type="protein sequence ID" value="EHK21625.1"/>
    <property type="molecule type" value="Genomic_DNA"/>
</dbReference>
<evidence type="ECO:0000313" key="4">
    <source>
        <dbReference type="EMBL" id="EHK21625.1"/>
    </source>
</evidence>
<dbReference type="VEuPathDB" id="FungiDB:TRIVIDRAFT_152101"/>
<dbReference type="GeneID" id="25788175"/>
<feature type="region of interest" description="Disordered" evidence="3">
    <location>
        <begin position="1"/>
        <end position="22"/>
    </location>
</feature>
<dbReference type="Pfam" id="PF00106">
    <property type="entry name" value="adh_short"/>
    <property type="match status" value="1"/>
</dbReference>
<dbReference type="eggNOG" id="KOG0725">
    <property type="taxonomic scope" value="Eukaryota"/>
</dbReference>
<proteinExistence type="inferred from homology"/>
<dbReference type="PANTHER" id="PTHR42760">
    <property type="entry name" value="SHORT-CHAIN DEHYDROGENASES/REDUCTASES FAMILY MEMBER"/>
    <property type="match status" value="1"/>
</dbReference>
<dbReference type="PRINTS" id="PR00081">
    <property type="entry name" value="GDHRDH"/>
</dbReference>
<protein>
    <submittedName>
        <fullName evidence="4">Uncharacterized protein</fullName>
    </submittedName>
</protein>
<name>G9MVA8_HYPVG</name>
<dbReference type="InParanoid" id="G9MVA8"/>
<organism evidence="4 5">
    <name type="scientific">Hypocrea virens (strain Gv29-8 / FGSC 10586)</name>
    <name type="common">Gliocladium virens</name>
    <name type="synonym">Trichoderma virens</name>
    <dbReference type="NCBI Taxonomy" id="413071"/>
    <lineage>
        <taxon>Eukaryota</taxon>
        <taxon>Fungi</taxon>
        <taxon>Dikarya</taxon>
        <taxon>Ascomycota</taxon>
        <taxon>Pezizomycotina</taxon>
        <taxon>Sordariomycetes</taxon>
        <taxon>Hypocreomycetidae</taxon>
        <taxon>Hypocreales</taxon>
        <taxon>Hypocreaceae</taxon>
        <taxon>Trichoderma</taxon>
    </lineage>
</organism>
<dbReference type="CDD" id="cd05233">
    <property type="entry name" value="SDR_c"/>
    <property type="match status" value="1"/>
</dbReference>
<evidence type="ECO:0000256" key="2">
    <source>
        <dbReference type="ARBA" id="ARBA00023002"/>
    </source>
</evidence>
<dbReference type="STRING" id="413071.G9MVA8"/>
<evidence type="ECO:0000256" key="1">
    <source>
        <dbReference type="ARBA" id="ARBA00006484"/>
    </source>
</evidence>
<keyword evidence="5" id="KW-1185">Reference proteome</keyword>
<gene>
    <name evidence="4" type="ORF">TRIVIDRAFT_152101</name>
</gene>
<evidence type="ECO:0000313" key="5">
    <source>
        <dbReference type="Proteomes" id="UP000007115"/>
    </source>
</evidence>
<reference evidence="4 5" key="1">
    <citation type="journal article" date="2011" name="Genome Biol.">
        <title>Comparative genome sequence analysis underscores mycoparasitism as the ancestral life style of Trichoderma.</title>
        <authorList>
            <person name="Kubicek C.P."/>
            <person name="Herrera-Estrella A."/>
            <person name="Seidl-Seiboth V."/>
            <person name="Martinez D.A."/>
            <person name="Druzhinina I.S."/>
            <person name="Thon M."/>
            <person name="Zeilinger S."/>
            <person name="Casas-Flores S."/>
            <person name="Horwitz B.A."/>
            <person name="Mukherjee P.K."/>
            <person name="Mukherjee M."/>
            <person name="Kredics L."/>
            <person name="Alcaraz L.D."/>
            <person name="Aerts A."/>
            <person name="Antal Z."/>
            <person name="Atanasova L."/>
            <person name="Cervantes-Badillo M.G."/>
            <person name="Challacombe J."/>
            <person name="Chertkov O."/>
            <person name="McCluskey K."/>
            <person name="Coulpier F."/>
            <person name="Deshpande N."/>
            <person name="von Doehren H."/>
            <person name="Ebbole D.J."/>
            <person name="Esquivel-Naranjo E.U."/>
            <person name="Fekete E."/>
            <person name="Flipphi M."/>
            <person name="Glaser F."/>
            <person name="Gomez-Rodriguez E.Y."/>
            <person name="Gruber S."/>
            <person name="Han C."/>
            <person name="Henrissat B."/>
            <person name="Hermosa R."/>
            <person name="Hernandez-Onate M."/>
            <person name="Karaffa L."/>
            <person name="Kosti I."/>
            <person name="Le Crom S."/>
            <person name="Lindquist E."/>
            <person name="Lucas S."/>
            <person name="Luebeck M."/>
            <person name="Luebeck P.S."/>
            <person name="Margeot A."/>
            <person name="Metz B."/>
            <person name="Misra M."/>
            <person name="Nevalainen H."/>
            <person name="Omann M."/>
            <person name="Packer N."/>
            <person name="Perrone G."/>
            <person name="Uresti-Rivera E.E."/>
            <person name="Salamov A."/>
            <person name="Schmoll M."/>
            <person name="Seiboth B."/>
            <person name="Shapiro H."/>
            <person name="Sukno S."/>
            <person name="Tamayo-Ramos J.A."/>
            <person name="Tisch D."/>
            <person name="Wiest A."/>
            <person name="Wilkinson H.H."/>
            <person name="Zhang M."/>
            <person name="Coutinho P.M."/>
            <person name="Kenerley C.M."/>
            <person name="Monte E."/>
            <person name="Baker S.E."/>
            <person name="Grigoriev I.V."/>
        </authorList>
    </citation>
    <scope>NUCLEOTIDE SEQUENCE [LARGE SCALE GENOMIC DNA]</scope>
    <source>
        <strain evidence="5">Gv29-8 / FGSC 10586</strain>
    </source>
</reference>
<sequence>MHLPSANMRDREISSRETNAPQLVEYVTPRHDIYPFIDPTSANLAGKSVFITGASKGIGKATALAFATAGCSKIAIAARSSLDNVEKDIKEAAAKEKHPEPLVLSLTVDVMSEESVRMAAEATAQTFSGSLDILICNAGYLEDWKNLAESEADEWWKSWEVNMKGTYLCHRYFIPLLLKSQTKTIINCSSIGGHYIMPGASSYQTSKFALARFTEFADKEYYQQGLIVISLHPGGVATELAHNMPTYLHQALIDPPELPAHTFVWLVKERREWLSGRFISVCWDMQELEQKKDEILEKNALKVRVVL</sequence>
<evidence type="ECO:0000256" key="3">
    <source>
        <dbReference type="SAM" id="MobiDB-lite"/>
    </source>
</evidence>